<gene>
    <name evidence="11" type="ORF">BA70_10990</name>
</gene>
<dbReference type="Proteomes" id="UP000028091">
    <property type="component" value="Unassembled WGS sequence"/>
</dbReference>
<dbReference type="EMBL" id="JOTP01000003">
    <property type="protein sequence ID" value="KEP27646.1"/>
    <property type="molecule type" value="Genomic_DNA"/>
</dbReference>
<dbReference type="Pfam" id="PF25198">
    <property type="entry name" value="Spore_GerAC_N"/>
    <property type="match status" value="1"/>
</dbReference>
<evidence type="ECO:0000256" key="4">
    <source>
        <dbReference type="ARBA" id="ARBA00022729"/>
    </source>
</evidence>
<sequence length="380" mass="43358">MRHKYRLTLLMCVSLIFMPGCWDQNLLKNISLVLTSAVDQGEDDNAKYSITYRKVQQSQSVEQGNTGSYLTTVLTTEAPTLRKARTNFSRIVDQKIDISKMRVMLIGDEFAQNRLLPYLDMFYRDPKSPLLANLAVVQGGSCVELINELLKEKLIVSDYLNNLITTASLSSQVAPKNIQSVRSKMLQTGEDFTLPLIHFDQSKKIISVKGVALFDNERKKGELLGQDAILLTVMDGKMGRYANFTKKVRSDMKSKENNYITIQVTDSKRDIKIVNPDHRNLTFSLDYEFTTSVLEYPKDNLDTDKKIEMLNKKLSAILTKEAEKIVASLQEANSDVLSLGRKYRVRHYDEYMKMNWVTDYPKVKIIPKIKVNITQTGIIS</sequence>
<dbReference type="PANTHER" id="PTHR35789:SF1">
    <property type="entry name" value="SPORE GERMINATION PROTEIN B3"/>
    <property type="match status" value="1"/>
</dbReference>
<proteinExistence type="inferred from homology"/>
<comment type="similarity">
    <text evidence="2">Belongs to the GerABKC lipoprotein family.</text>
</comment>
<dbReference type="OrthoDB" id="2370124at2"/>
<evidence type="ECO:0000256" key="2">
    <source>
        <dbReference type="ARBA" id="ARBA00007886"/>
    </source>
</evidence>
<feature type="signal peptide" evidence="8">
    <location>
        <begin position="1"/>
        <end position="22"/>
    </location>
</feature>
<dbReference type="Pfam" id="PF05504">
    <property type="entry name" value="Spore_GerAC"/>
    <property type="match status" value="1"/>
</dbReference>
<reference evidence="11 12" key="1">
    <citation type="submission" date="2012-09" db="EMBL/GenBank/DDBJ databases">
        <title>Genome Sequence of Bacillus sp. DW5-4.</title>
        <authorList>
            <person name="Lai Q."/>
            <person name="Liu Y."/>
            <person name="Shao Z."/>
        </authorList>
    </citation>
    <scope>NUCLEOTIDE SEQUENCE [LARGE SCALE GENOMIC DNA]</scope>
    <source>
        <strain evidence="11 12">DW5-4</strain>
    </source>
</reference>
<dbReference type="NCBIfam" id="TIGR02887">
    <property type="entry name" value="spore_ger_x_C"/>
    <property type="match status" value="1"/>
</dbReference>
<evidence type="ECO:0000256" key="5">
    <source>
        <dbReference type="ARBA" id="ARBA00023136"/>
    </source>
</evidence>
<evidence type="ECO:0000259" key="10">
    <source>
        <dbReference type="Pfam" id="PF25198"/>
    </source>
</evidence>
<evidence type="ECO:0000256" key="3">
    <source>
        <dbReference type="ARBA" id="ARBA00022544"/>
    </source>
</evidence>
<dbReference type="GO" id="GO:0009847">
    <property type="term" value="P:spore germination"/>
    <property type="evidence" value="ECO:0007669"/>
    <property type="project" value="InterPro"/>
</dbReference>
<dbReference type="eggNOG" id="ENOG502ZB9S">
    <property type="taxonomic scope" value="Bacteria"/>
</dbReference>
<dbReference type="RefSeq" id="WP_034318449.1">
    <property type="nucleotide sequence ID" value="NZ_JBCMYH010000004.1"/>
</dbReference>
<evidence type="ECO:0000313" key="12">
    <source>
        <dbReference type="Proteomes" id="UP000028091"/>
    </source>
</evidence>
<dbReference type="InterPro" id="IPR046953">
    <property type="entry name" value="Spore_GerAC-like_C"/>
</dbReference>
<evidence type="ECO:0000256" key="7">
    <source>
        <dbReference type="ARBA" id="ARBA00023288"/>
    </source>
</evidence>
<keyword evidence="4 8" id="KW-0732">Signal</keyword>
<accession>A0A081LEH0</accession>
<comment type="caution">
    <text evidence="11">The sequence shown here is derived from an EMBL/GenBank/DDBJ whole genome shotgun (WGS) entry which is preliminary data.</text>
</comment>
<name>A0A081LEH0_9BACI</name>
<keyword evidence="7" id="KW-0449">Lipoprotein</keyword>
<feature type="chain" id="PRO_5038902694" evidence="8">
    <location>
        <begin position="23"/>
        <end position="380"/>
    </location>
</feature>
<evidence type="ECO:0000313" key="11">
    <source>
        <dbReference type="EMBL" id="KEP27646.1"/>
    </source>
</evidence>
<dbReference type="PANTHER" id="PTHR35789">
    <property type="entry name" value="SPORE GERMINATION PROTEIN B3"/>
    <property type="match status" value="1"/>
</dbReference>
<feature type="domain" description="Spore germination protein N-terminal" evidence="10">
    <location>
        <begin position="23"/>
        <end position="198"/>
    </location>
</feature>
<keyword evidence="6" id="KW-0564">Palmitate</keyword>
<evidence type="ECO:0000256" key="6">
    <source>
        <dbReference type="ARBA" id="ARBA00023139"/>
    </source>
</evidence>
<dbReference type="InterPro" id="IPR057336">
    <property type="entry name" value="GerAC_N"/>
</dbReference>
<dbReference type="Gene3D" id="3.30.300.210">
    <property type="entry name" value="Nutrient germinant receptor protein C, domain 3"/>
    <property type="match status" value="1"/>
</dbReference>
<evidence type="ECO:0000256" key="8">
    <source>
        <dbReference type="SAM" id="SignalP"/>
    </source>
</evidence>
<protein>
    <submittedName>
        <fullName evidence="11">Spore gernimation protein LC</fullName>
    </submittedName>
</protein>
<evidence type="ECO:0000259" key="9">
    <source>
        <dbReference type="Pfam" id="PF05504"/>
    </source>
</evidence>
<comment type="subcellular location">
    <subcellularLocation>
        <location evidence="1">Membrane</location>
        <topology evidence="1">Lipid-anchor</topology>
    </subcellularLocation>
</comment>
<keyword evidence="3" id="KW-0309">Germination</keyword>
<keyword evidence="5" id="KW-0472">Membrane</keyword>
<dbReference type="GO" id="GO:0016020">
    <property type="term" value="C:membrane"/>
    <property type="evidence" value="ECO:0007669"/>
    <property type="project" value="UniProtKB-SubCell"/>
</dbReference>
<dbReference type="InterPro" id="IPR038501">
    <property type="entry name" value="Spore_GerAC_C_sf"/>
</dbReference>
<feature type="domain" description="Spore germination GerAC-like C-terminal" evidence="9">
    <location>
        <begin position="209"/>
        <end position="377"/>
    </location>
</feature>
<dbReference type="AlphaFoldDB" id="A0A081LEH0"/>
<evidence type="ECO:0000256" key="1">
    <source>
        <dbReference type="ARBA" id="ARBA00004635"/>
    </source>
</evidence>
<keyword evidence="12" id="KW-1185">Reference proteome</keyword>
<organism evidence="11 12">
    <name type="scientific">Bacillus zhangzhouensis</name>
    <dbReference type="NCBI Taxonomy" id="1178540"/>
    <lineage>
        <taxon>Bacteria</taxon>
        <taxon>Bacillati</taxon>
        <taxon>Bacillota</taxon>
        <taxon>Bacilli</taxon>
        <taxon>Bacillales</taxon>
        <taxon>Bacillaceae</taxon>
        <taxon>Bacillus</taxon>
    </lineage>
</organism>
<dbReference type="InterPro" id="IPR008844">
    <property type="entry name" value="Spore_GerAC-like"/>
</dbReference>